<evidence type="ECO:0000256" key="4">
    <source>
        <dbReference type="ARBA" id="ARBA00022741"/>
    </source>
</evidence>
<dbReference type="GeneID" id="97243122"/>
<dbReference type="GO" id="GO:0016887">
    <property type="term" value="F:ATP hydrolysis activity"/>
    <property type="evidence" value="ECO:0007669"/>
    <property type="project" value="InterPro"/>
</dbReference>
<dbReference type="PROSITE" id="PS00211">
    <property type="entry name" value="ABC_TRANSPORTER_1"/>
    <property type="match status" value="1"/>
</dbReference>
<evidence type="ECO:0000256" key="1">
    <source>
        <dbReference type="ARBA" id="ARBA00004417"/>
    </source>
</evidence>
<accession>A0A162L751</accession>
<evidence type="ECO:0000256" key="2">
    <source>
        <dbReference type="ARBA" id="ARBA00005417"/>
    </source>
</evidence>
<dbReference type="NCBIfam" id="TIGR01727">
    <property type="entry name" value="oligo_HPY"/>
    <property type="match status" value="1"/>
</dbReference>
<dbReference type="Gene3D" id="3.40.50.300">
    <property type="entry name" value="P-loop containing nucleotide triphosphate hydrolases"/>
    <property type="match status" value="1"/>
</dbReference>
<keyword evidence="4" id="KW-0547">Nucleotide-binding</keyword>
<dbReference type="GO" id="GO:0005524">
    <property type="term" value="F:ATP binding"/>
    <property type="evidence" value="ECO:0007669"/>
    <property type="project" value="UniProtKB-KW"/>
</dbReference>
<protein>
    <submittedName>
        <fullName evidence="7">Peptide ABC transporter ATP-binding protein</fullName>
    </submittedName>
</protein>
<proteinExistence type="inferred from homology"/>
<dbReference type="PROSITE" id="PS50893">
    <property type="entry name" value="ABC_TRANSPORTER_2"/>
    <property type="match status" value="1"/>
</dbReference>
<organism evidence="7 8">
    <name type="scientific">Tistrella mobilis</name>
    <dbReference type="NCBI Taxonomy" id="171437"/>
    <lineage>
        <taxon>Bacteria</taxon>
        <taxon>Pseudomonadati</taxon>
        <taxon>Pseudomonadota</taxon>
        <taxon>Alphaproteobacteria</taxon>
        <taxon>Geminicoccales</taxon>
        <taxon>Geminicoccaceae</taxon>
        <taxon>Tistrella</taxon>
    </lineage>
</organism>
<dbReference type="InterPro" id="IPR027417">
    <property type="entry name" value="P-loop_NTPase"/>
</dbReference>
<dbReference type="EMBL" id="LPZR01000112">
    <property type="protein sequence ID" value="KYO53559.1"/>
    <property type="molecule type" value="Genomic_DNA"/>
</dbReference>
<dbReference type="InterPro" id="IPR003593">
    <property type="entry name" value="AAA+_ATPase"/>
</dbReference>
<dbReference type="Pfam" id="PF00005">
    <property type="entry name" value="ABC_tran"/>
    <property type="match status" value="1"/>
</dbReference>
<dbReference type="InterPro" id="IPR017871">
    <property type="entry name" value="ABC_transporter-like_CS"/>
</dbReference>
<dbReference type="AlphaFoldDB" id="A0A162L751"/>
<evidence type="ECO:0000256" key="5">
    <source>
        <dbReference type="ARBA" id="ARBA00022840"/>
    </source>
</evidence>
<dbReference type="SUPFAM" id="SSF52540">
    <property type="entry name" value="P-loop containing nucleoside triphosphate hydrolases"/>
    <property type="match status" value="1"/>
</dbReference>
<sequence length="329" mass="35973">MSLFSVEDLKVHFPLPSGKTVHAVDGVSFQVAEGECFGIVGESGSGKSTTARALMRLVDPVEGHIRLDGHDLGTASGEALRRLRPMIQMVFQDPFSSLNPRLRAGAAVREPLDLMNLGAKSDRDGQVDAMFRQVGLHPDARRLFPHQFSGGQRQRLCIARAMVTSPKLVVCDEPVSALDVAIQAQILNLLKGLQRDRGLTYVFISHDLAVVQHICTRVAVMYLGEFVEQAPTGRLFASARHPYTWSLMASALSPERHAGTAPADRFTITGEPPSPIDPPPGCRFAGRCPFATDRCRTEKPALRRFPDDHQVACHYAGELEPPIPELRAA</sequence>
<dbReference type="RefSeq" id="WP_062763588.1">
    <property type="nucleotide sequence ID" value="NZ_CP121027.1"/>
</dbReference>
<evidence type="ECO:0000256" key="3">
    <source>
        <dbReference type="ARBA" id="ARBA00022448"/>
    </source>
</evidence>
<evidence type="ECO:0000259" key="6">
    <source>
        <dbReference type="PROSITE" id="PS50893"/>
    </source>
</evidence>
<evidence type="ECO:0000313" key="8">
    <source>
        <dbReference type="Proteomes" id="UP000075787"/>
    </source>
</evidence>
<keyword evidence="3" id="KW-0813">Transport</keyword>
<dbReference type="CDD" id="cd03257">
    <property type="entry name" value="ABC_NikE_OppD_transporters"/>
    <property type="match status" value="1"/>
</dbReference>
<dbReference type="GO" id="GO:0055085">
    <property type="term" value="P:transmembrane transport"/>
    <property type="evidence" value="ECO:0007669"/>
    <property type="project" value="UniProtKB-ARBA"/>
</dbReference>
<name>A0A162L751_9PROT</name>
<dbReference type="PANTHER" id="PTHR43776:SF7">
    <property type="entry name" value="D,D-DIPEPTIDE TRANSPORT ATP-BINDING PROTEIN DDPF-RELATED"/>
    <property type="match status" value="1"/>
</dbReference>
<comment type="caution">
    <text evidence="7">The sequence shown here is derived from an EMBL/GenBank/DDBJ whole genome shotgun (WGS) entry which is preliminary data.</text>
</comment>
<dbReference type="Proteomes" id="UP000075787">
    <property type="component" value="Unassembled WGS sequence"/>
</dbReference>
<dbReference type="GO" id="GO:0015833">
    <property type="term" value="P:peptide transport"/>
    <property type="evidence" value="ECO:0007669"/>
    <property type="project" value="InterPro"/>
</dbReference>
<evidence type="ECO:0000313" key="7">
    <source>
        <dbReference type="EMBL" id="KYO53559.1"/>
    </source>
</evidence>
<dbReference type="OrthoDB" id="37801at2"/>
<dbReference type="InterPro" id="IPR003439">
    <property type="entry name" value="ABC_transporter-like_ATP-bd"/>
</dbReference>
<gene>
    <name evidence="7" type="ORF">AUP44_00505</name>
</gene>
<dbReference type="FunFam" id="3.40.50.300:FF:000016">
    <property type="entry name" value="Oligopeptide ABC transporter ATP-binding component"/>
    <property type="match status" value="1"/>
</dbReference>
<comment type="similarity">
    <text evidence="2">Belongs to the ABC transporter superfamily.</text>
</comment>
<dbReference type="PANTHER" id="PTHR43776">
    <property type="entry name" value="TRANSPORT ATP-BINDING PROTEIN"/>
    <property type="match status" value="1"/>
</dbReference>
<dbReference type="GO" id="GO:0005886">
    <property type="term" value="C:plasma membrane"/>
    <property type="evidence" value="ECO:0007669"/>
    <property type="project" value="UniProtKB-SubCell"/>
</dbReference>
<dbReference type="InterPro" id="IPR050319">
    <property type="entry name" value="ABC_transp_ATP-bind"/>
</dbReference>
<reference evidence="7 8" key="1">
    <citation type="submission" date="2015-12" db="EMBL/GenBank/DDBJ databases">
        <title>Genome sequence of Tistrella mobilis MCCC 1A02139.</title>
        <authorList>
            <person name="Lu L."/>
            <person name="Lai Q."/>
            <person name="Shao Z."/>
            <person name="Qian P."/>
        </authorList>
    </citation>
    <scope>NUCLEOTIDE SEQUENCE [LARGE SCALE GENOMIC DNA]</scope>
    <source>
        <strain evidence="7 8">MCCC 1A02139</strain>
    </source>
</reference>
<dbReference type="SMART" id="SM00382">
    <property type="entry name" value="AAA"/>
    <property type="match status" value="1"/>
</dbReference>
<comment type="subcellular location">
    <subcellularLocation>
        <location evidence="1">Cell inner membrane</location>
        <topology evidence="1">Peripheral membrane protein</topology>
    </subcellularLocation>
</comment>
<feature type="domain" description="ABC transporter" evidence="6">
    <location>
        <begin position="4"/>
        <end position="248"/>
    </location>
</feature>
<dbReference type="Pfam" id="PF08352">
    <property type="entry name" value="oligo_HPY"/>
    <property type="match status" value="1"/>
</dbReference>
<dbReference type="InterPro" id="IPR013563">
    <property type="entry name" value="Oligopep_ABC_C"/>
</dbReference>
<keyword evidence="5 7" id="KW-0067">ATP-binding</keyword>